<comment type="function">
    <text evidence="9">Catalytic component of the histone acetylase B (HAT-B) complex. Has intrinsic substrate specificity that modifies lysine in recognition sequence GXGKXG. Involved in DNA double-strand break repair.</text>
</comment>
<evidence type="ECO:0000256" key="4">
    <source>
        <dbReference type="ARBA" id="ARBA00021268"/>
    </source>
</evidence>
<dbReference type="Gene3D" id="1.10.10.390">
    <property type="match status" value="1"/>
</dbReference>
<dbReference type="GO" id="GO:0004402">
    <property type="term" value="F:histone acetyltransferase activity"/>
    <property type="evidence" value="ECO:0007669"/>
    <property type="project" value="UniProtKB-UniRule"/>
</dbReference>
<evidence type="ECO:0000256" key="12">
    <source>
        <dbReference type="PIRSR" id="PIRSR038084-3"/>
    </source>
</evidence>
<dbReference type="OrthoDB" id="10253098at2759"/>
<keyword evidence="15" id="KW-1185">Reference proteome</keyword>
<feature type="binding site" evidence="11">
    <location>
        <position position="265"/>
    </location>
    <ligand>
        <name>acetyl-CoA</name>
        <dbReference type="ChEBI" id="CHEBI:57288"/>
    </ligand>
</feature>
<dbReference type="InterPro" id="IPR013523">
    <property type="entry name" value="Hist_AcTrfase_HAT1_C"/>
</dbReference>
<dbReference type="EC" id="2.3.1.48" evidence="3 9"/>
<comment type="similarity">
    <text evidence="2 9">Belongs to the HAT1 family.</text>
</comment>
<evidence type="ECO:0000256" key="6">
    <source>
        <dbReference type="ARBA" id="ARBA00023242"/>
    </source>
</evidence>
<dbReference type="InterPro" id="IPR019467">
    <property type="entry name" value="Hat1_N"/>
</dbReference>
<evidence type="ECO:0000256" key="2">
    <source>
        <dbReference type="ARBA" id="ARBA00010543"/>
    </source>
</evidence>
<evidence type="ECO:0000256" key="11">
    <source>
        <dbReference type="PIRSR" id="PIRSR038084-2"/>
    </source>
</evidence>
<dbReference type="GO" id="GO:0005737">
    <property type="term" value="C:cytoplasm"/>
    <property type="evidence" value="ECO:0007669"/>
    <property type="project" value="UniProtKB-SubCell"/>
</dbReference>
<evidence type="ECO:0000256" key="3">
    <source>
        <dbReference type="ARBA" id="ARBA00013184"/>
    </source>
</evidence>
<keyword evidence="5 9" id="KW-0808">Transferase</keyword>
<dbReference type="PIRSF" id="PIRSF038084">
    <property type="entry name" value="HAT-B_cat"/>
    <property type="match status" value="1"/>
</dbReference>
<feature type="domain" description="Histone acetyl transferase HAT1 N-terminal" evidence="13">
    <location>
        <begin position="20"/>
        <end position="189"/>
    </location>
</feature>
<feature type="binding site" evidence="11">
    <location>
        <position position="274"/>
    </location>
    <ligand>
        <name>acetyl-CoA</name>
        <dbReference type="ChEBI" id="CHEBI:57288"/>
    </ligand>
</feature>
<feature type="active site" description="Proton donor/acceptor" evidence="10">
    <location>
        <position position="262"/>
    </location>
</feature>
<evidence type="ECO:0000256" key="5">
    <source>
        <dbReference type="ARBA" id="ARBA00022679"/>
    </source>
</evidence>
<evidence type="ECO:0000256" key="9">
    <source>
        <dbReference type="PIRNR" id="PIRNR038084"/>
    </source>
</evidence>
<gene>
    <name evidence="14" type="ORF">DM01DRAFT_1295954</name>
</gene>
<dbReference type="Gene3D" id="3.90.360.10">
    <property type="entry name" value="Histone acetyl transferase 1 (HAT1), N-terminal domain"/>
    <property type="match status" value="1"/>
</dbReference>
<reference evidence="14 15" key="1">
    <citation type="submission" date="2016-07" db="EMBL/GenBank/DDBJ databases">
        <title>Pervasive Adenine N6-methylation of Active Genes in Fungi.</title>
        <authorList>
            <consortium name="DOE Joint Genome Institute"/>
            <person name="Mondo S.J."/>
            <person name="Dannebaum R.O."/>
            <person name="Kuo R.C."/>
            <person name="Labutti K."/>
            <person name="Haridas S."/>
            <person name="Kuo A."/>
            <person name="Salamov A."/>
            <person name="Ahrendt S.R."/>
            <person name="Lipzen A."/>
            <person name="Sullivan W."/>
            <person name="Andreopoulos W.B."/>
            <person name="Clum A."/>
            <person name="Lindquist E."/>
            <person name="Daum C."/>
            <person name="Ramamoorthy G.K."/>
            <person name="Gryganskyi A."/>
            <person name="Culley D."/>
            <person name="Magnuson J.K."/>
            <person name="James T.Y."/>
            <person name="O'Malley M.A."/>
            <person name="Stajich J.E."/>
            <person name="Spatafora J.W."/>
            <person name="Visel A."/>
            <person name="Grigoriev I.V."/>
        </authorList>
    </citation>
    <scope>NUCLEOTIDE SEQUENCE [LARGE SCALE GENOMIC DNA]</scope>
    <source>
        <strain evidence="14 15">NRRL 3301</strain>
    </source>
</reference>
<comment type="subunit">
    <text evidence="9">Component of the HAT-B complex composed of at least HAT1 and HAT2. The HAT-B complex binds to histone H4 tail.</text>
</comment>
<proteinExistence type="inferred from homology"/>
<sequence length="381" mass="44572">METDQPPHPAQAQVPDFDRWACNTTEVMEIGLVSPSQDDPYNVDTEYFQPEFTYPIFGMHETAFGYKDLKIKILLTSGSLRTYVSITNSGHYQPSSSSTSDNNVAIDDVPGMLKKYLSPDTTTNYDTFFSMVKEEDTSFSPIGQLVHSYSIENDEGTQEQYQIFKSSFKDPGFREYHRRMQFLVLLFIEGSSYIEDDDEKWEIYTVYKANKRSAAETQYQFVGYSTFLILPPFQGMSHGRILYQFLYEQFAKRKDVGEITVEDPNDGFCDLRDRNDYRFLEEHDAFRDLTVPVPQAQIDHIQQKFKLTNRQAQTCIELHLLSKLDKKNSQDYKAYRLQVKQRLYKFNYDALQDMDPAELKEKLNNTYIGVEDDYYRILEKV</sequence>
<dbReference type="GO" id="GO:0042393">
    <property type="term" value="F:histone binding"/>
    <property type="evidence" value="ECO:0007669"/>
    <property type="project" value="InterPro"/>
</dbReference>
<dbReference type="Proteomes" id="UP000242146">
    <property type="component" value="Unassembled WGS sequence"/>
</dbReference>
<dbReference type="GO" id="GO:0005634">
    <property type="term" value="C:nucleus"/>
    <property type="evidence" value="ECO:0007669"/>
    <property type="project" value="UniProtKB-SubCell"/>
</dbReference>
<evidence type="ECO:0000256" key="1">
    <source>
        <dbReference type="ARBA" id="ARBA00004123"/>
    </source>
</evidence>
<name>A0A1X2G486_9FUNG</name>
<evidence type="ECO:0000313" key="14">
    <source>
        <dbReference type="EMBL" id="ORX43465.1"/>
    </source>
</evidence>
<dbReference type="GO" id="GO:0031509">
    <property type="term" value="P:subtelomeric heterochromatin formation"/>
    <property type="evidence" value="ECO:0007669"/>
    <property type="project" value="InterPro"/>
</dbReference>
<dbReference type="Gene3D" id="3.40.630.30">
    <property type="match status" value="1"/>
</dbReference>
<protein>
    <recommendedName>
        <fullName evidence="4 9">Histone acetyltransferase type B catalytic subunit</fullName>
        <ecNumber evidence="3 9">2.3.1.48</ecNumber>
    </recommendedName>
</protein>
<keyword evidence="6 9" id="KW-0539">Nucleus</keyword>
<dbReference type="PANTHER" id="PTHR12046">
    <property type="entry name" value="HISTONE ACETYLTRANSFERASE TYPE B CATALYTIC SUBUNIT"/>
    <property type="match status" value="1"/>
</dbReference>
<comment type="caution">
    <text evidence="14">The sequence shown here is derived from an EMBL/GenBank/DDBJ whole genome shotgun (WGS) entry which is preliminary data.</text>
</comment>
<keyword evidence="7 9" id="KW-0012">Acyltransferase</keyword>
<evidence type="ECO:0000259" key="13">
    <source>
        <dbReference type="Pfam" id="PF10394"/>
    </source>
</evidence>
<dbReference type="Pfam" id="PF10394">
    <property type="entry name" value="Hat1_N"/>
    <property type="match status" value="1"/>
</dbReference>
<dbReference type="SUPFAM" id="SSF55729">
    <property type="entry name" value="Acyl-CoA N-acyltransferases (Nat)"/>
    <property type="match status" value="1"/>
</dbReference>
<evidence type="ECO:0000256" key="7">
    <source>
        <dbReference type="ARBA" id="ARBA00023315"/>
    </source>
</evidence>
<evidence type="ECO:0000256" key="10">
    <source>
        <dbReference type="PIRSR" id="PIRSR038084-1"/>
    </source>
</evidence>
<feature type="binding site" evidence="11">
    <location>
        <begin position="227"/>
        <end position="229"/>
    </location>
    <ligand>
        <name>acetyl-CoA</name>
        <dbReference type="ChEBI" id="CHEBI:57288"/>
    </ligand>
</feature>
<dbReference type="InterPro" id="IPR037113">
    <property type="entry name" value="Hat1_N_sf"/>
</dbReference>
<evidence type="ECO:0000313" key="15">
    <source>
        <dbReference type="Proteomes" id="UP000242146"/>
    </source>
</evidence>
<dbReference type="InterPro" id="IPR016181">
    <property type="entry name" value="Acyl_CoA_acyltransferase"/>
</dbReference>
<evidence type="ECO:0000256" key="8">
    <source>
        <dbReference type="ARBA" id="ARBA00048017"/>
    </source>
</evidence>
<organism evidence="14 15">
    <name type="scientific">Hesseltinella vesiculosa</name>
    <dbReference type="NCBI Taxonomy" id="101127"/>
    <lineage>
        <taxon>Eukaryota</taxon>
        <taxon>Fungi</taxon>
        <taxon>Fungi incertae sedis</taxon>
        <taxon>Mucoromycota</taxon>
        <taxon>Mucoromycotina</taxon>
        <taxon>Mucoromycetes</taxon>
        <taxon>Mucorales</taxon>
        <taxon>Cunninghamellaceae</taxon>
        <taxon>Hesseltinella</taxon>
    </lineage>
</organism>
<dbReference type="EMBL" id="MCGT01000055">
    <property type="protein sequence ID" value="ORX43465.1"/>
    <property type="molecule type" value="Genomic_DNA"/>
</dbReference>
<dbReference type="AlphaFoldDB" id="A0A1X2G486"/>
<dbReference type="GO" id="GO:0000781">
    <property type="term" value="C:chromosome, telomeric region"/>
    <property type="evidence" value="ECO:0007669"/>
    <property type="project" value="GOC"/>
</dbReference>
<feature type="site" description="Interaction with histone H4 N-terminus" evidence="12">
    <location>
        <position position="201"/>
    </location>
</feature>
<keyword evidence="9" id="KW-0963">Cytoplasm</keyword>
<dbReference type="STRING" id="101127.A0A1X2G486"/>
<dbReference type="InterPro" id="IPR017380">
    <property type="entry name" value="Hist_AcTrfase_B-typ_cat-su"/>
</dbReference>
<comment type="catalytic activity">
    <reaction evidence="8 9">
        <text>L-lysyl-[protein] + acetyl-CoA = N(6)-acetyl-L-lysyl-[protein] + CoA + H(+)</text>
        <dbReference type="Rhea" id="RHEA:45948"/>
        <dbReference type="Rhea" id="RHEA-COMP:9752"/>
        <dbReference type="Rhea" id="RHEA-COMP:10731"/>
        <dbReference type="ChEBI" id="CHEBI:15378"/>
        <dbReference type="ChEBI" id="CHEBI:29969"/>
        <dbReference type="ChEBI" id="CHEBI:57287"/>
        <dbReference type="ChEBI" id="CHEBI:57288"/>
        <dbReference type="ChEBI" id="CHEBI:61930"/>
        <dbReference type="EC" id="2.3.1.48"/>
    </reaction>
</comment>
<comment type="subcellular location">
    <subcellularLocation>
        <location evidence="9">Cytoplasm</location>
    </subcellularLocation>
    <subcellularLocation>
        <location evidence="1 9">Nucleus</location>
    </subcellularLocation>
</comment>
<accession>A0A1X2G486</accession>